<organism evidence="9 10">
    <name type="scientific">Ficus carica</name>
    <name type="common">Common fig</name>
    <dbReference type="NCBI Taxonomy" id="3494"/>
    <lineage>
        <taxon>Eukaryota</taxon>
        <taxon>Viridiplantae</taxon>
        <taxon>Streptophyta</taxon>
        <taxon>Embryophyta</taxon>
        <taxon>Tracheophyta</taxon>
        <taxon>Spermatophyta</taxon>
        <taxon>Magnoliopsida</taxon>
        <taxon>eudicotyledons</taxon>
        <taxon>Gunneridae</taxon>
        <taxon>Pentapetalae</taxon>
        <taxon>rosids</taxon>
        <taxon>fabids</taxon>
        <taxon>Rosales</taxon>
        <taxon>Moraceae</taxon>
        <taxon>Ficeae</taxon>
        <taxon>Ficus</taxon>
    </lineage>
</organism>
<gene>
    <name evidence="9" type="ORF">TIFTF001_028273</name>
</gene>
<dbReference type="Pfam" id="PF02631">
    <property type="entry name" value="RecX_HTH2"/>
    <property type="match status" value="1"/>
</dbReference>
<feature type="domain" description="RecX second three-helical" evidence="6">
    <location>
        <begin position="95"/>
        <end position="135"/>
    </location>
</feature>
<dbReference type="InterPro" id="IPR036388">
    <property type="entry name" value="WH-like_DNA-bd_sf"/>
</dbReference>
<comment type="caution">
    <text evidence="9">The sequence shown here is derived from an EMBL/GenBank/DDBJ whole genome shotgun (WGS) entry which is preliminary data.</text>
</comment>
<evidence type="ECO:0000256" key="2">
    <source>
        <dbReference type="ARBA" id="ARBA00009695"/>
    </source>
</evidence>
<dbReference type="Pfam" id="PF21982">
    <property type="entry name" value="RecX_HTH1"/>
    <property type="match status" value="1"/>
</dbReference>
<accession>A0AA88J180</accession>
<dbReference type="InterPro" id="IPR053926">
    <property type="entry name" value="RecX_HTH_1st"/>
</dbReference>
<evidence type="ECO:0000256" key="4">
    <source>
        <dbReference type="ARBA" id="ARBA00022490"/>
    </source>
</evidence>
<dbReference type="HAMAP" id="MF_01114">
    <property type="entry name" value="RecX"/>
    <property type="match status" value="1"/>
</dbReference>
<protein>
    <recommendedName>
        <fullName evidence="3">Regulatory protein RecX</fullName>
    </recommendedName>
</protein>
<dbReference type="Proteomes" id="UP001187192">
    <property type="component" value="Unassembled WGS sequence"/>
</dbReference>
<evidence type="ECO:0000256" key="3">
    <source>
        <dbReference type="ARBA" id="ARBA00018111"/>
    </source>
</evidence>
<dbReference type="PANTHER" id="PTHR33602">
    <property type="entry name" value="REGULATORY PROTEIN RECX FAMILY PROTEIN"/>
    <property type="match status" value="1"/>
</dbReference>
<dbReference type="PANTHER" id="PTHR33602:SF1">
    <property type="entry name" value="REGULATORY PROTEIN RECX FAMILY PROTEIN"/>
    <property type="match status" value="1"/>
</dbReference>
<reference evidence="9" key="1">
    <citation type="submission" date="2023-07" db="EMBL/GenBank/DDBJ databases">
        <title>draft genome sequence of fig (Ficus carica).</title>
        <authorList>
            <person name="Takahashi T."/>
            <person name="Nishimura K."/>
        </authorList>
    </citation>
    <scope>NUCLEOTIDE SEQUENCE</scope>
</reference>
<comment type="subcellular location">
    <subcellularLocation>
        <location evidence="1">Cytoplasm</location>
    </subcellularLocation>
</comment>
<name>A0AA88J180_FICCA</name>
<feature type="domain" description="RecX third three-helical" evidence="7">
    <location>
        <begin position="162"/>
        <end position="202"/>
    </location>
</feature>
<feature type="compositionally biased region" description="Acidic residues" evidence="5">
    <location>
        <begin position="1"/>
        <end position="22"/>
    </location>
</feature>
<dbReference type="InterPro" id="IPR003783">
    <property type="entry name" value="Regulatory_RecX"/>
</dbReference>
<dbReference type="InterPro" id="IPR053925">
    <property type="entry name" value="RecX_HTH_3rd"/>
</dbReference>
<dbReference type="Pfam" id="PF21981">
    <property type="entry name" value="RecX_HTH3"/>
    <property type="match status" value="1"/>
</dbReference>
<evidence type="ECO:0000256" key="1">
    <source>
        <dbReference type="ARBA" id="ARBA00004496"/>
    </source>
</evidence>
<dbReference type="Gene3D" id="1.10.10.10">
    <property type="entry name" value="Winged helix-like DNA-binding domain superfamily/Winged helix DNA-binding domain"/>
    <property type="match status" value="3"/>
</dbReference>
<evidence type="ECO:0000259" key="8">
    <source>
        <dbReference type="Pfam" id="PF21982"/>
    </source>
</evidence>
<sequence>MEEPEEIAEDDYAMEEPEEVVEELSNHQQNRFSERDELQPWGNKTKQDAEEMAIKLLAARAFTAVELRKKLCGKRFSAKTVDEVINDFKSRGLINDSLYAEAFCHSRWSSSSWGPRRVKQALFSKGVSEVDVEKAIQLVFHEGEKSDGFQRSSHGLSKLSMDRLFIQASKQWLRSVNMPKETRKARIIRWLQYRGFNWDVIGSIVKKLESNNHPP</sequence>
<proteinExistence type="inferred from homology"/>
<feature type="domain" description="RecX first three-helical" evidence="8">
    <location>
        <begin position="51"/>
        <end position="86"/>
    </location>
</feature>
<dbReference type="InterPro" id="IPR053924">
    <property type="entry name" value="RecX_HTH_2nd"/>
</dbReference>
<dbReference type="GO" id="GO:0005737">
    <property type="term" value="C:cytoplasm"/>
    <property type="evidence" value="ECO:0007669"/>
    <property type="project" value="UniProtKB-SubCell"/>
</dbReference>
<dbReference type="AlphaFoldDB" id="A0AA88J180"/>
<keyword evidence="4" id="KW-0963">Cytoplasm</keyword>
<keyword evidence="10" id="KW-1185">Reference proteome</keyword>
<evidence type="ECO:0000313" key="9">
    <source>
        <dbReference type="EMBL" id="GMN59167.1"/>
    </source>
</evidence>
<evidence type="ECO:0000259" key="7">
    <source>
        <dbReference type="Pfam" id="PF21981"/>
    </source>
</evidence>
<evidence type="ECO:0000256" key="5">
    <source>
        <dbReference type="SAM" id="MobiDB-lite"/>
    </source>
</evidence>
<dbReference type="EMBL" id="BTGU01000084">
    <property type="protein sequence ID" value="GMN59167.1"/>
    <property type="molecule type" value="Genomic_DNA"/>
</dbReference>
<dbReference type="GO" id="GO:0006282">
    <property type="term" value="P:regulation of DNA repair"/>
    <property type="evidence" value="ECO:0007669"/>
    <property type="project" value="InterPro"/>
</dbReference>
<comment type="similarity">
    <text evidence="2">Belongs to the RecX family.</text>
</comment>
<evidence type="ECO:0000313" key="10">
    <source>
        <dbReference type="Proteomes" id="UP001187192"/>
    </source>
</evidence>
<evidence type="ECO:0000259" key="6">
    <source>
        <dbReference type="Pfam" id="PF02631"/>
    </source>
</evidence>
<feature type="region of interest" description="Disordered" evidence="5">
    <location>
        <begin position="1"/>
        <end position="45"/>
    </location>
</feature>